<evidence type="ECO:0000313" key="2">
    <source>
        <dbReference type="Proteomes" id="UP000708208"/>
    </source>
</evidence>
<proteinExistence type="predicted"/>
<gene>
    <name evidence="1" type="ORF">AFUS01_LOCUS6554</name>
</gene>
<evidence type="ECO:0000313" key="1">
    <source>
        <dbReference type="EMBL" id="CAG7717078.1"/>
    </source>
</evidence>
<name>A0A8J2NPD5_9HEXA</name>
<sequence length="68" mass="7346">MFAAGVSTTGEVSGPGCDNAVYGVQGYERTVWNEKKLPNLIAIKSNQSCRKLKSCNYLVSLSFNETIG</sequence>
<reference evidence="1" key="1">
    <citation type="submission" date="2021-06" db="EMBL/GenBank/DDBJ databases">
        <authorList>
            <person name="Hodson N. C."/>
            <person name="Mongue J. A."/>
            <person name="Jaron S. K."/>
        </authorList>
    </citation>
    <scope>NUCLEOTIDE SEQUENCE</scope>
</reference>
<accession>A0A8J2NPD5</accession>
<dbReference type="EMBL" id="CAJVCH010043199">
    <property type="protein sequence ID" value="CAG7717078.1"/>
    <property type="molecule type" value="Genomic_DNA"/>
</dbReference>
<dbReference type="AlphaFoldDB" id="A0A8J2NPD5"/>
<organism evidence="1 2">
    <name type="scientific">Allacma fusca</name>
    <dbReference type="NCBI Taxonomy" id="39272"/>
    <lineage>
        <taxon>Eukaryota</taxon>
        <taxon>Metazoa</taxon>
        <taxon>Ecdysozoa</taxon>
        <taxon>Arthropoda</taxon>
        <taxon>Hexapoda</taxon>
        <taxon>Collembola</taxon>
        <taxon>Symphypleona</taxon>
        <taxon>Sminthuridae</taxon>
        <taxon>Allacma</taxon>
    </lineage>
</organism>
<dbReference type="Proteomes" id="UP000708208">
    <property type="component" value="Unassembled WGS sequence"/>
</dbReference>
<keyword evidence="2" id="KW-1185">Reference proteome</keyword>
<protein>
    <submittedName>
        <fullName evidence="1">Uncharacterized protein</fullName>
    </submittedName>
</protein>
<comment type="caution">
    <text evidence="1">The sequence shown here is derived from an EMBL/GenBank/DDBJ whole genome shotgun (WGS) entry which is preliminary data.</text>
</comment>